<evidence type="ECO:0000256" key="1">
    <source>
        <dbReference type="SAM" id="MobiDB-lite"/>
    </source>
</evidence>
<keyword evidence="4" id="KW-1185">Reference proteome</keyword>
<gene>
    <name evidence="3" type="ORF">CKA38_06175</name>
</gene>
<organism evidence="3 4">
    <name type="scientific">Ereboglobus luteus</name>
    <dbReference type="NCBI Taxonomy" id="1796921"/>
    <lineage>
        <taxon>Bacteria</taxon>
        <taxon>Pseudomonadati</taxon>
        <taxon>Verrucomicrobiota</taxon>
        <taxon>Opitutia</taxon>
        <taxon>Opitutales</taxon>
        <taxon>Opitutaceae</taxon>
        <taxon>Ereboglobus</taxon>
    </lineage>
</organism>
<keyword evidence="2" id="KW-0812">Transmembrane</keyword>
<sequence length="299" mass="33328">MPCGMDKNGSFGDSARDVSGNKPEHAMPSLTREAGESLTAFLLAPVPRREIPPVIKRAAGMKTQAVGLFLFGLFFLVLGGVFTWIFFPYNLRKDWQLDRSHLVTTGRVSEAEKSNMSINETPVYRYAFEFTASESGEVVQGVCYTTGRAWNKGDKVGVLYIEGNPSTARIEGSRLSAGSVATLFVLIFPLVGAIIVVVSIHVPLRRQWMLKNGMVGEFRVRKIVSTNVKINKQLRYRAECERVDDAMDDGVYSYASHASGKIKYLRALESSGRAVFGLYDPRDRGAKRRKLELPEAWFM</sequence>
<keyword evidence="2" id="KW-0472">Membrane</keyword>
<evidence type="ECO:0008006" key="5">
    <source>
        <dbReference type="Google" id="ProtNLM"/>
    </source>
</evidence>
<name>A0A2U8E2Y9_9BACT</name>
<dbReference type="OrthoDB" id="197186at2"/>
<protein>
    <recommendedName>
        <fullName evidence="5">DUF3592 domain-containing protein</fullName>
    </recommendedName>
</protein>
<accession>A0A2U8E2Y9</accession>
<reference evidence="3 4" key="1">
    <citation type="journal article" date="2018" name="Syst. Appl. Microbiol.">
        <title>Ereboglobus luteus gen. nov. sp. nov. from cockroach guts, and new insights into the oxygen relationship of the genera Opitutus and Didymococcus (Verrucomicrobia: Opitutaceae).</title>
        <authorList>
            <person name="Tegtmeier D."/>
            <person name="Belitz A."/>
            <person name="Radek R."/>
            <person name="Heimerl T."/>
            <person name="Brune A."/>
        </authorList>
    </citation>
    <scope>NUCLEOTIDE SEQUENCE [LARGE SCALE GENOMIC DNA]</scope>
    <source>
        <strain evidence="3 4">Ho45</strain>
    </source>
</reference>
<dbReference type="KEGG" id="elut:CKA38_06175"/>
<dbReference type="EMBL" id="CP023004">
    <property type="protein sequence ID" value="AWI08892.1"/>
    <property type="molecule type" value="Genomic_DNA"/>
</dbReference>
<evidence type="ECO:0000256" key="2">
    <source>
        <dbReference type="SAM" id="Phobius"/>
    </source>
</evidence>
<dbReference type="AlphaFoldDB" id="A0A2U8E2Y9"/>
<proteinExistence type="predicted"/>
<keyword evidence="2" id="KW-1133">Transmembrane helix</keyword>
<dbReference type="Proteomes" id="UP000244896">
    <property type="component" value="Chromosome"/>
</dbReference>
<feature type="transmembrane region" description="Helical" evidence="2">
    <location>
        <begin position="65"/>
        <end position="87"/>
    </location>
</feature>
<evidence type="ECO:0000313" key="3">
    <source>
        <dbReference type="EMBL" id="AWI08892.1"/>
    </source>
</evidence>
<evidence type="ECO:0000313" key="4">
    <source>
        <dbReference type="Proteomes" id="UP000244896"/>
    </source>
</evidence>
<feature type="region of interest" description="Disordered" evidence="1">
    <location>
        <begin position="1"/>
        <end position="29"/>
    </location>
</feature>
<feature type="transmembrane region" description="Helical" evidence="2">
    <location>
        <begin position="183"/>
        <end position="204"/>
    </location>
</feature>